<dbReference type="SMART" id="SM00256">
    <property type="entry name" value="FBOX"/>
    <property type="match status" value="1"/>
</dbReference>
<dbReference type="Gene3D" id="3.80.10.10">
    <property type="entry name" value="Ribonuclease Inhibitor"/>
    <property type="match status" value="1"/>
</dbReference>
<proteinExistence type="predicted"/>
<dbReference type="Gene3D" id="1.20.1280.50">
    <property type="match status" value="1"/>
</dbReference>
<gene>
    <name evidence="2" type="ORF">LWI28_012788</name>
</gene>
<reference evidence="2" key="2">
    <citation type="submission" date="2023-02" db="EMBL/GenBank/DDBJ databases">
        <authorList>
            <person name="Swenson N.G."/>
            <person name="Wegrzyn J.L."/>
            <person name="Mcevoy S.L."/>
        </authorList>
    </citation>
    <scope>NUCLEOTIDE SEQUENCE</scope>
    <source>
        <strain evidence="2">91603</strain>
        <tissue evidence="2">Leaf</tissue>
    </source>
</reference>
<dbReference type="InterPro" id="IPR053772">
    <property type="entry name" value="At1g61320/At1g61330-like"/>
</dbReference>
<dbReference type="EMBL" id="JAJSOW010000106">
    <property type="protein sequence ID" value="KAI9160917.1"/>
    <property type="molecule type" value="Genomic_DNA"/>
</dbReference>
<dbReference type="PANTHER" id="PTHR34145">
    <property type="entry name" value="OS02G0105600 PROTEIN"/>
    <property type="match status" value="1"/>
</dbReference>
<evidence type="ECO:0000313" key="2">
    <source>
        <dbReference type="EMBL" id="KAI9160917.1"/>
    </source>
</evidence>
<dbReference type="InterPro" id="IPR055357">
    <property type="entry name" value="LRR_At1g61320_AtMIF1"/>
</dbReference>
<name>A0AAD5NJH7_ACENE</name>
<dbReference type="Pfam" id="PF00646">
    <property type="entry name" value="F-box"/>
    <property type="match status" value="1"/>
</dbReference>
<dbReference type="SUPFAM" id="SSF81383">
    <property type="entry name" value="F-box domain"/>
    <property type="match status" value="1"/>
</dbReference>
<evidence type="ECO:0000313" key="3">
    <source>
        <dbReference type="Proteomes" id="UP001064489"/>
    </source>
</evidence>
<sequence>MDRFSKLPDFIMHHIMSYLSAKEVAQIGSLSKKWKGLSESFPIFDFRDSYIHFMGEDLAYTNLDPTLEFDSEEIEEFLELVPKFINFVDASLSRFSDLNLRMQKFMLNICVVVDVQIMSPVLENWLRSAIECGVEELELDFLGTKDTEVIYTLPQIMFSAKSTNTIKLRGCKLEQPSNNITRLLSLKSLTLNEVCMQEETIQKLIGQCPLLEKISLKNCWGFKRFYALKQLTNSRLSRFVHHWNMSLEP</sequence>
<dbReference type="InterPro" id="IPR032675">
    <property type="entry name" value="LRR_dom_sf"/>
</dbReference>
<comment type="caution">
    <text evidence="2">The sequence shown here is derived from an EMBL/GenBank/DDBJ whole genome shotgun (WGS) entry which is preliminary data.</text>
</comment>
<evidence type="ECO:0000259" key="1">
    <source>
        <dbReference type="PROSITE" id="PS50181"/>
    </source>
</evidence>
<accession>A0AAD5NJH7</accession>
<feature type="domain" description="F-box" evidence="1">
    <location>
        <begin position="1"/>
        <end position="47"/>
    </location>
</feature>
<protein>
    <recommendedName>
        <fullName evidence="1">F-box domain-containing protein</fullName>
    </recommendedName>
</protein>
<dbReference type="SUPFAM" id="SSF52047">
    <property type="entry name" value="RNI-like"/>
    <property type="match status" value="1"/>
</dbReference>
<dbReference type="Pfam" id="PF23622">
    <property type="entry name" value="LRR_At1g61320_AtMIF1"/>
    <property type="match status" value="1"/>
</dbReference>
<reference evidence="2" key="1">
    <citation type="journal article" date="2022" name="Plant J.">
        <title>Strategies of tolerance reflected in two North American maple genomes.</title>
        <authorList>
            <person name="McEvoy S.L."/>
            <person name="Sezen U.U."/>
            <person name="Trouern-Trend A."/>
            <person name="McMahon S.M."/>
            <person name="Schaberg P.G."/>
            <person name="Yang J."/>
            <person name="Wegrzyn J.L."/>
            <person name="Swenson N.G."/>
        </authorList>
    </citation>
    <scope>NUCLEOTIDE SEQUENCE</scope>
    <source>
        <strain evidence="2">91603</strain>
    </source>
</reference>
<dbReference type="InterPro" id="IPR036047">
    <property type="entry name" value="F-box-like_dom_sf"/>
</dbReference>
<dbReference type="PANTHER" id="PTHR34145:SF28">
    <property type="entry name" value="F-BOX DOMAIN-CONTAINING PROTEIN"/>
    <property type="match status" value="1"/>
</dbReference>
<dbReference type="InterPro" id="IPR001810">
    <property type="entry name" value="F-box_dom"/>
</dbReference>
<organism evidence="2 3">
    <name type="scientific">Acer negundo</name>
    <name type="common">Box elder</name>
    <dbReference type="NCBI Taxonomy" id="4023"/>
    <lineage>
        <taxon>Eukaryota</taxon>
        <taxon>Viridiplantae</taxon>
        <taxon>Streptophyta</taxon>
        <taxon>Embryophyta</taxon>
        <taxon>Tracheophyta</taxon>
        <taxon>Spermatophyta</taxon>
        <taxon>Magnoliopsida</taxon>
        <taxon>eudicotyledons</taxon>
        <taxon>Gunneridae</taxon>
        <taxon>Pentapetalae</taxon>
        <taxon>rosids</taxon>
        <taxon>malvids</taxon>
        <taxon>Sapindales</taxon>
        <taxon>Sapindaceae</taxon>
        <taxon>Hippocastanoideae</taxon>
        <taxon>Acereae</taxon>
        <taxon>Acer</taxon>
    </lineage>
</organism>
<dbReference type="Proteomes" id="UP001064489">
    <property type="component" value="Chromosome 2"/>
</dbReference>
<keyword evidence="3" id="KW-1185">Reference proteome</keyword>
<dbReference type="AlphaFoldDB" id="A0AAD5NJH7"/>
<dbReference type="PROSITE" id="PS50181">
    <property type="entry name" value="FBOX"/>
    <property type="match status" value="1"/>
</dbReference>